<feature type="region of interest" description="Disordered" evidence="1">
    <location>
        <begin position="193"/>
        <end position="238"/>
    </location>
</feature>
<evidence type="ECO:0000313" key="2">
    <source>
        <dbReference type="EMBL" id="KAK7273274.1"/>
    </source>
</evidence>
<comment type="caution">
    <text evidence="2">The sequence shown here is derived from an EMBL/GenBank/DDBJ whole genome shotgun (WGS) entry which is preliminary data.</text>
</comment>
<accession>A0AAN9FD50</accession>
<organism evidence="2 3">
    <name type="scientific">Crotalaria pallida</name>
    <name type="common">Smooth rattlebox</name>
    <name type="synonym">Crotalaria striata</name>
    <dbReference type="NCBI Taxonomy" id="3830"/>
    <lineage>
        <taxon>Eukaryota</taxon>
        <taxon>Viridiplantae</taxon>
        <taxon>Streptophyta</taxon>
        <taxon>Embryophyta</taxon>
        <taxon>Tracheophyta</taxon>
        <taxon>Spermatophyta</taxon>
        <taxon>Magnoliopsida</taxon>
        <taxon>eudicotyledons</taxon>
        <taxon>Gunneridae</taxon>
        <taxon>Pentapetalae</taxon>
        <taxon>rosids</taxon>
        <taxon>fabids</taxon>
        <taxon>Fabales</taxon>
        <taxon>Fabaceae</taxon>
        <taxon>Papilionoideae</taxon>
        <taxon>50 kb inversion clade</taxon>
        <taxon>genistoids sensu lato</taxon>
        <taxon>core genistoids</taxon>
        <taxon>Crotalarieae</taxon>
        <taxon>Crotalaria</taxon>
    </lineage>
</organism>
<protein>
    <submittedName>
        <fullName evidence="2">Uncharacterized protein</fullName>
    </submittedName>
</protein>
<feature type="region of interest" description="Disordered" evidence="1">
    <location>
        <begin position="104"/>
        <end position="144"/>
    </location>
</feature>
<reference evidence="2 3" key="1">
    <citation type="submission" date="2024-01" db="EMBL/GenBank/DDBJ databases">
        <title>The genomes of 5 underutilized Papilionoideae crops provide insights into root nodulation and disease resistanc.</title>
        <authorList>
            <person name="Yuan L."/>
        </authorList>
    </citation>
    <scope>NUCLEOTIDE SEQUENCE [LARGE SCALE GENOMIC DNA]</scope>
    <source>
        <strain evidence="2">ZHUSHIDOU_FW_LH</strain>
        <tissue evidence="2">Leaf</tissue>
    </source>
</reference>
<dbReference type="Proteomes" id="UP001372338">
    <property type="component" value="Unassembled WGS sequence"/>
</dbReference>
<dbReference type="AlphaFoldDB" id="A0AAN9FD50"/>
<dbReference type="PRINTS" id="PR01217">
    <property type="entry name" value="PRICHEXTENSN"/>
</dbReference>
<proteinExistence type="predicted"/>
<keyword evidence="3" id="KW-1185">Reference proteome</keyword>
<evidence type="ECO:0000256" key="1">
    <source>
        <dbReference type="SAM" id="MobiDB-lite"/>
    </source>
</evidence>
<feature type="compositionally biased region" description="Pro residues" evidence="1">
    <location>
        <begin position="112"/>
        <end position="140"/>
    </location>
</feature>
<feature type="compositionally biased region" description="Pro residues" evidence="1">
    <location>
        <begin position="201"/>
        <end position="226"/>
    </location>
</feature>
<dbReference type="EMBL" id="JAYWIO010000003">
    <property type="protein sequence ID" value="KAK7273274.1"/>
    <property type="molecule type" value="Genomic_DNA"/>
</dbReference>
<evidence type="ECO:0000313" key="3">
    <source>
        <dbReference type="Proteomes" id="UP001372338"/>
    </source>
</evidence>
<name>A0AAN9FD50_CROPI</name>
<gene>
    <name evidence="2" type="ORF">RIF29_14323</name>
</gene>
<sequence length="266" mass="28165">MLPFSIDHSLSCLFLAKTLPAPRLTASLSLSLSTIPGLSQHRRSLSSSATLSVTHSFSSSSPLSHHRRSQALLPLSSSPTATAAPKPSITTVGPLFTATATATKPSFHSLPHPQPPPLPSPPSPRLVPYSPPPPPLPSPPSTLFLTHSHRRSQALHRYQALLPLSSSPTATAAPKPSITTVGPLFTATATATKPSFHSLPHPQPPPLPSPPSPRLVPYSPPPPPLPHHSRSHQQPPPHPLLQLLQVTVAASLQVTVLLKECQDIQL</sequence>